<feature type="region of interest" description="Disordered" evidence="1">
    <location>
        <begin position="620"/>
        <end position="721"/>
    </location>
</feature>
<feature type="transmembrane region" description="Helical" evidence="2">
    <location>
        <begin position="728"/>
        <end position="750"/>
    </location>
</feature>
<evidence type="ECO:0000256" key="1">
    <source>
        <dbReference type="SAM" id="MobiDB-lite"/>
    </source>
</evidence>
<dbReference type="Proteomes" id="UP000433359">
    <property type="component" value="Unassembled WGS sequence"/>
</dbReference>
<feature type="region of interest" description="Disordered" evidence="1">
    <location>
        <begin position="72"/>
        <end position="130"/>
    </location>
</feature>
<feature type="compositionally biased region" description="Polar residues" evidence="1">
    <location>
        <begin position="684"/>
        <end position="701"/>
    </location>
</feature>
<dbReference type="SUPFAM" id="SSF49373">
    <property type="entry name" value="Invasin/intimin cell-adhesion fragments"/>
    <property type="match status" value="1"/>
</dbReference>
<feature type="compositionally biased region" description="Acidic residues" evidence="1">
    <location>
        <begin position="83"/>
        <end position="102"/>
    </location>
</feature>
<dbReference type="InterPro" id="IPR008930">
    <property type="entry name" value="Terpenoid_cyclase/PrenylTrfase"/>
</dbReference>
<feature type="region of interest" description="Disordered" evidence="1">
    <location>
        <begin position="501"/>
        <end position="524"/>
    </location>
</feature>
<keyword evidence="2" id="KW-0812">Transmembrane</keyword>
<comment type="caution">
    <text evidence="4">The sequence shown here is derived from an EMBL/GenBank/DDBJ whole genome shotgun (WGS) entry which is preliminary data.</text>
</comment>
<reference evidence="4 5" key="1">
    <citation type="submission" date="2019-08" db="EMBL/GenBank/DDBJ databases">
        <title>In-depth cultivation of the pig gut microbiome towards novel bacterial diversity and tailored functional studies.</title>
        <authorList>
            <person name="Wylensek D."/>
            <person name="Hitch T.C.A."/>
            <person name="Clavel T."/>
        </authorList>
    </citation>
    <scope>NUCLEOTIDE SEQUENCE [LARGE SCALE GENOMIC DNA]</scope>
    <source>
        <strain evidence="4 5">BSM-383-APC-4H</strain>
    </source>
</reference>
<organism evidence="4 5">
    <name type="scientific">Anaerobutyricum soehngenii</name>
    <dbReference type="NCBI Taxonomy" id="105843"/>
    <lineage>
        <taxon>Bacteria</taxon>
        <taxon>Bacillati</taxon>
        <taxon>Bacillota</taxon>
        <taxon>Clostridia</taxon>
        <taxon>Lachnospirales</taxon>
        <taxon>Lachnospiraceae</taxon>
        <taxon>Anaerobutyricum</taxon>
    </lineage>
</organism>
<proteinExistence type="predicted"/>
<feature type="compositionally biased region" description="Low complexity" evidence="1">
    <location>
        <begin position="655"/>
        <end position="670"/>
    </location>
</feature>
<evidence type="ECO:0000256" key="2">
    <source>
        <dbReference type="SAM" id="Phobius"/>
    </source>
</evidence>
<feature type="compositionally biased region" description="Acidic residues" evidence="1">
    <location>
        <begin position="702"/>
        <end position="715"/>
    </location>
</feature>
<dbReference type="SUPFAM" id="SSF48239">
    <property type="entry name" value="Terpenoid cyclases/Protein prenyltransferases"/>
    <property type="match status" value="1"/>
</dbReference>
<evidence type="ECO:0000313" key="5">
    <source>
        <dbReference type="Proteomes" id="UP000433359"/>
    </source>
</evidence>
<dbReference type="Gene3D" id="2.60.40.1080">
    <property type="match status" value="1"/>
</dbReference>
<dbReference type="Pfam" id="PF02368">
    <property type="entry name" value="Big_2"/>
    <property type="match status" value="1"/>
</dbReference>
<feature type="compositionally biased region" description="Polar residues" evidence="1">
    <location>
        <begin position="640"/>
        <end position="654"/>
    </location>
</feature>
<feature type="compositionally biased region" description="Low complexity" evidence="1">
    <location>
        <begin position="506"/>
        <end position="524"/>
    </location>
</feature>
<evidence type="ECO:0000259" key="3">
    <source>
        <dbReference type="SMART" id="SM00635"/>
    </source>
</evidence>
<keyword evidence="2" id="KW-0472">Membrane</keyword>
<dbReference type="InterPro" id="IPR003343">
    <property type="entry name" value="Big_2"/>
</dbReference>
<dbReference type="AlphaFoldDB" id="A0A6N7XZR8"/>
<keyword evidence="2" id="KW-1133">Transmembrane helix</keyword>
<dbReference type="Gene3D" id="1.50.10.20">
    <property type="match status" value="1"/>
</dbReference>
<dbReference type="CDD" id="cd00688">
    <property type="entry name" value="ISOPREN_C2_like"/>
    <property type="match status" value="1"/>
</dbReference>
<dbReference type="SMART" id="SM00635">
    <property type="entry name" value="BID_2"/>
    <property type="match status" value="1"/>
</dbReference>
<dbReference type="InterPro" id="IPR008964">
    <property type="entry name" value="Invasin/intimin_cell_adhesion"/>
</dbReference>
<feature type="domain" description="BIG2" evidence="3">
    <location>
        <begin position="532"/>
        <end position="609"/>
    </location>
</feature>
<sequence length="770" mass="81931">MGLSFLRKTLNFSWIFCKMSEGEGRMNKMYQRLKRKCISLVLFALLVAFIVPYYAYAADNGAEPAAAASAAESTGDFSMSESETSESETSEREETESSEEEEQQTREDADASASTEADVQESTQEQTLTKKERKIVRKNLQLGRSYGFYAWGAEEDAAQGQSDESGVAVQTEAEAEVLSPDIDTVLSKVRSYILSKDTKPDYSSIWNVIGLKRSGLYVPESYINLFYSNVIAYCESKDWQITRAKYSDYSKLILALTAIGVDARDVMGHNLLAYLSDYENVSRQGNNGTIWALIALKSNPAYEIPKDPSAVQQNSEELLVKKVVGMQCQDGGWTMMGPTGDSDMTGMAMQALASYYNKDGYEDVTAAINKGLAWIEKNQLSSGGFGTMNTETSESVAQIITALCGVGIDCGEDARFIKNGKWPMTGLFQYYMPEGESEGGFMHVAADAGNNGGGAGGIIDGMATEQGLYATVAYRRFLDGETFLYDMSDVAISAGTKPVVSPTIDTGSNSGGNSSSTTAKKTETKPAASKVKVIKVGLNYSTIYLTKGKSKTLKATVSPSNATKKSVKWSSSNKKIATVNAKGKVTGKKAGTVTITVKATDGSGKKAVCKVVVTAPETTDKKTTIASTAATSQTRQITTPAASSTGSSRTSVPATSGTTKKLSSGSSETTTAKKKNTAAEATTGGWSFSGDNYVPETNSAESETDTAQEDTGVSDEGDRSKADGIRSVALPVAGGAAGLVAVEALGFVLYKKRRGIAGLLKKVMKGGKAE</sequence>
<evidence type="ECO:0000313" key="4">
    <source>
        <dbReference type="EMBL" id="MSU81466.1"/>
    </source>
</evidence>
<protein>
    <recommendedName>
        <fullName evidence="3">BIG2 domain-containing protein</fullName>
    </recommendedName>
</protein>
<feature type="compositionally biased region" description="Low complexity" evidence="1">
    <location>
        <begin position="624"/>
        <end position="639"/>
    </location>
</feature>
<gene>
    <name evidence="4" type="ORF">FYJ25_03610</name>
</gene>
<name>A0A6N7XZR8_9FIRM</name>
<accession>A0A6N7XZR8</accession>
<dbReference type="EMBL" id="VULP01000004">
    <property type="protein sequence ID" value="MSU81466.1"/>
    <property type="molecule type" value="Genomic_DNA"/>
</dbReference>